<dbReference type="InterPro" id="IPR050659">
    <property type="entry name" value="Peptidase_M24B"/>
</dbReference>
<sequence>MINQIPQHEFTQRVKTLQEKMIQEKLDIIITFGDEAEPQYVRYFSDYWPSFESAGVFIPKTGEPSLLIGPESYTFSKAWSKIPRILKLKEYRESSEPEYPGVPLTTFTDLFNEVIDTSSFRRIGIVGYPLMPTPVYEAITKTAQDFRCEVVRAEKLIIGMKQIKSETEIEIMHNAYNISQKSFANVLKKIQPGMSEIEVVAESEYFIRKFGAENEAYPMWCISGENTTHAIARPTHKKIQKGEMIQIQVGARLGGYASSIGRPVVFGPAPQEVLDLMKIGLEARNLIVSNLKAGIEARKIDTLYREFLKKNDALECMIYGPCHGVGLMEGEHPWIEANSDYNLQENMTFCVDIFLKREHFGLRWEDVVRITKDGVEEFCIDYKDLIIL</sequence>
<keyword evidence="2" id="KW-0645">Protease</keyword>
<reference evidence="2" key="1">
    <citation type="submission" date="2017-02" db="EMBL/GenBank/DDBJ databases">
        <title>Delving into the versatile metabolic prowess of the omnipresent phylum Bacteroidetes.</title>
        <authorList>
            <person name="Nobu M.K."/>
            <person name="Mei R."/>
            <person name="Narihiro T."/>
            <person name="Kuroda K."/>
            <person name="Liu W.-T."/>
        </authorList>
    </citation>
    <scope>NUCLEOTIDE SEQUENCE</scope>
    <source>
        <strain evidence="2">ADurb.Bin276</strain>
    </source>
</reference>
<dbReference type="GO" id="GO:0102009">
    <property type="term" value="F:proline dipeptidase activity"/>
    <property type="evidence" value="ECO:0007669"/>
    <property type="project" value="UniProtKB-EC"/>
</dbReference>
<gene>
    <name evidence="2" type="primary">pepQ</name>
    <name evidence="2" type="ORF">BWY41_02281</name>
</gene>
<dbReference type="Proteomes" id="UP000485569">
    <property type="component" value="Unassembled WGS sequence"/>
</dbReference>
<dbReference type="SUPFAM" id="SSF53092">
    <property type="entry name" value="Creatinase/prolidase N-terminal domain"/>
    <property type="match status" value="1"/>
</dbReference>
<dbReference type="Gene3D" id="3.40.350.10">
    <property type="entry name" value="Creatinase/prolidase N-terminal domain"/>
    <property type="match status" value="1"/>
</dbReference>
<dbReference type="AlphaFoldDB" id="A0A1V5SHR9"/>
<name>A0A1V5SHR9_9BACT</name>
<accession>A0A1V5SHR9</accession>
<protein>
    <submittedName>
        <fullName evidence="2">Xaa-Pro dipeptidase</fullName>
        <ecNumber evidence="2">3.4.13.9</ecNumber>
    </submittedName>
</protein>
<dbReference type="PANTHER" id="PTHR46112:SF2">
    <property type="entry name" value="XAA-PRO AMINOPEPTIDASE P-RELATED"/>
    <property type="match status" value="1"/>
</dbReference>
<dbReference type="Gene3D" id="3.90.230.10">
    <property type="entry name" value="Creatinase/methionine aminopeptidase superfamily"/>
    <property type="match status" value="1"/>
</dbReference>
<dbReference type="PANTHER" id="PTHR46112">
    <property type="entry name" value="AMINOPEPTIDASE"/>
    <property type="match status" value="1"/>
</dbReference>
<dbReference type="SUPFAM" id="SSF55920">
    <property type="entry name" value="Creatinase/aminopeptidase"/>
    <property type="match status" value="1"/>
</dbReference>
<feature type="domain" description="Peptidase M24" evidence="1">
    <location>
        <begin position="170"/>
        <end position="372"/>
    </location>
</feature>
<comment type="caution">
    <text evidence="2">The sequence shown here is derived from an EMBL/GenBank/DDBJ whole genome shotgun (WGS) entry which is preliminary data.</text>
</comment>
<dbReference type="EC" id="3.4.13.9" evidence="2"/>
<keyword evidence="2" id="KW-0378">Hydrolase</keyword>
<keyword evidence="2" id="KW-0224">Dipeptidase</keyword>
<dbReference type="EMBL" id="MWBQ01000230">
    <property type="protein sequence ID" value="OQA54037.1"/>
    <property type="molecule type" value="Genomic_DNA"/>
</dbReference>
<dbReference type="InterPro" id="IPR029149">
    <property type="entry name" value="Creatin/AminoP/Spt16_N"/>
</dbReference>
<organism evidence="2">
    <name type="scientific">Candidatus Atribacter allofermentans</name>
    <dbReference type="NCBI Taxonomy" id="1852833"/>
    <lineage>
        <taxon>Bacteria</taxon>
        <taxon>Pseudomonadati</taxon>
        <taxon>Atribacterota</taxon>
        <taxon>Atribacteria</taxon>
        <taxon>Atribacterales</taxon>
        <taxon>Atribacteraceae</taxon>
        <taxon>Atribacter</taxon>
    </lineage>
</organism>
<dbReference type="Pfam" id="PF00557">
    <property type="entry name" value="Peptidase_M24"/>
    <property type="match status" value="1"/>
</dbReference>
<evidence type="ECO:0000259" key="1">
    <source>
        <dbReference type="Pfam" id="PF00557"/>
    </source>
</evidence>
<dbReference type="InterPro" id="IPR000994">
    <property type="entry name" value="Pept_M24"/>
</dbReference>
<proteinExistence type="predicted"/>
<evidence type="ECO:0000313" key="2">
    <source>
        <dbReference type="EMBL" id="OQA54037.1"/>
    </source>
</evidence>
<dbReference type="InterPro" id="IPR036005">
    <property type="entry name" value="Creatinase/aminopeptidase-like"/>
</dbReference>